<evidence type="ECO:0000256" key="13">
    <source>
        <dbReference type="ARBA" id="ARBA00057299"/>
    </source>
</evidence>
<keyword evidence="15" id="KW-1133">Transmembrane helix</keyword>
<evidence type="ECO:0000256" key="3">
    <source>
        <dbReference type="ARBA" id="ARBA00005988"/>
    </source>
</evidence>
<name>A0AA88XZZ2_PINIB</name>
<evidence type="ECO:0000256" key="6">
    <source>
        <dbReference type="ARBA" id="ARBA00022670"/>
    </source>
</evidence>
<evidence type="ECO:0000256" key="1">
    <source>
        <dbReference type="ARBA" id="ARBA00001947"/>
    </source>
</evidence>
<dbReference type="SUPFAM" id="SSF53187">
    <property type="entry name" value="Zn-dependent exopeptidases"/>
    <property type="match status" value="1"/>
</dbReference>
<keyword evidence="6" id="KW-0645">Protease</keyword>
<organism evidence="17 18">
    <name type="scientific">Pinctada imbricata</name>
    <name type="common">Atlantic pearl-oyster</name>
    <name type="synonym">Pinctada martensii</name>
    <dbReference type="NCBI Taxonomy" id="66713"/>
    <lineage>
        <taxon>Eukaryota</taxon>
        <taxon>Metazoa</taxon>
        <taxon>Spiralia</taxon>
        <taxon>Lophotrochozoa</taxon>
        <taxon>Mollusca</taxon>
        <taxon>Bivalvia</taxon>
        <taxon>Autobranchia</taxon>
        <taxon>Pteriomorphia</taxon>
        <taxon>Pterioida</taxon>
        <taxon>Pterioidea</taxon>
        <taxon>Pteriidae</taxon>
        <taxon>Pinctada</taxon>
    </lineage>
</organism>
<keyword evidence="8" id="KW-0732">Signal</keyword>
<protein>
    <recommendedName>
        <fullName evidence="16">Peptidase M14 domain-containing protein</fullName>
    </recommendedName>
</protein>
<dbReference type="PROSITE" id="PS00132">
    <property type="entry name" value="CARBOXYPEPT_ZN_1"/>
    <property type="match status" value="1"/>
</dbReference>
<keyword evidence="11" id="KW-0482">Metalloprotease</keyword>
<dbReference type="GO" id="GO:0004181">
    <property type="term" value="F:metallocarboxypeptidase activity"/>
    <property type="evidence" value="ECO:0007669"/>
    <property type="project" value="InterPro"/>
</dbReference>
<gene>
    <name evidence="17" type="ORF">FSP39_019901</name>
</gene>
<keyword evidence="15" id="KW-0812">Transmembrane</keyword>
<dbReference type="GO" id="GO:0006508">
    <property type="term" value="P:proteolysis"/>
    <property type="evidence" value="ECO:0007669"/>
    <property type="project" value="UniProtKB-KW"/>
</dbReference>
<evidence type="ECO:0000256" key="10">
    <source>
        <dbReference type="ARBA" id="ARBA00022833"/>
    </source>
</evidence>
<keyword evidence="15" id="KW-0472">Membrane</keyword>
<dbReference type="AlphaFoldDB" id="A0AA88XZZ2"/>
<evidence type="ECO:0000256" key="2">
    <source>
        <dbReference type="ARBA" id="ARBA00004613"/>
    </source>
</evidence>
<dbReference type="CDD" id="cd03860">
    <property type="entry name" value="M14_CP_A-B_like"/>
    <property type="match status" value="1"/>
</dbReference>
<dbReference type="SMART" id="SM00631">
    <property type="entry name" value="Zn_pept"/>
    <property type="match status" value="1"/>
</dbReference>
<dbReference type="InterPro" id="IPR036990">
    <property type="entry name" value="M14A-like_propep"/>
</dbReference>
<dbReference type="Proteomes" id="UP001186944">
    <property type="component" value="Unassembled WGS sequence"/>
</dbReference>
<dbReference type="InterPro" id="IPR003146">
    <property type="entry name" value="M14A_act_pep"/>
</dbReference>
<evidence type="ECO:0000256" key="15">
    <source>
        <dbReference type="SAM" id="Phobius"/>
    </source>
</evidence>
<dbReference type="Pfam" id="PF02244">
    <property type="entry name" value="Propep_M14"/>
    <property type="match status" value="1"/>
</dbReference>
<keyword evidence="7" id="KW-0479">Metal-binding</keyword>
<evidence type="ECO:0000256" key="14">
    <source>
        <dbReference type="PROSITE-ProRule" id="PRU01379"/>
    </source>
</evidence>
<comment type="function">
    <text evidence="13">Involved in the digestion of the blood meal.</text>
</comment>
<dbReference type="InterPro" id="IPR057246">
    <property type="entry name" value="CARBOXYPEPT_ZN_1"/>
</dbReference>
<feature type="transmembrane region" description="Helical" evidence="15">
    <location>
        <begin position="128"/>
        <end position="145"/>
    </location>
</feature>
<comment type="caution">
    <text evidence="17">The sequence shown here is derived from an EMBL/GenBank/DDBJ whole genome shotgun (WGS) entry which is preliminary data.</text>
</comment>
<dbReference type="Gene3D" id="3.30.70.340">
    <property type="entry name" value="Metallocarboxypeptidase-like"/>
    <property type="match status" value="1"/>
</dbReference>
<keyword evidence="10" id="KW-0862">Zinc</keyword>
<keyword evidence="12" id="KW-1015">Disulfide bond</keyword>
<dbReference type="PANTHER" id="PTHR11705">
    <property type="entry name" value="PROTEASE FAMILY M14 CARBOXYPEPTIDASE A,B"/>
    <property type="match status" value="1"/>
</dbReference>
<evidence type="ECO:0000256" key="5">
    <source>
        <dbReference type="ARBA" id="ARBA00022645"/>
    </source>
</evidence>
<feature type="active site" description="Proton donor/acceptor" evidence="14">
    <location>
        <position position="505"/>
    </location>
</feature>
<evidence type="ECO:0000256" key="12">
    <source>
        <dbReference type="ARBA" id="ARBA00023157"/>
    </source>
</evidence>
<dbReference type="SUPFAM" id="SSF54897">
    <property type="entry name" value="Protease propeptides/inhibitors"/>
    <property type="match status" value="1"/>
</dbReference>
<evidence type="ECO:0000256" key="4">
    <source>
        <dbReference type="ARBA" id="ARBA00022525"/>
    </source>
</evidence>
<dbReference type="Pfam" id="PF00246">
    <property type="entry name" value="Peptidase_M14"/>
    <property type="match status" value="1"/>
</dbReference>
<dbReference type="PANTHER" id="PTHR11705:SF91">
    <property type="entry name" value="FI01817P-RELATED"/>
    <property type="match status" value="1"/>
</dbReference>
<dbReference type="FunFam" id="3.40.630.10:FF:000040">
    <property type="entry name" value="zinc carboxypeptidase"/>
    <property type="match status" value="1"/>
</dbReference>
<comment type="subcellular location">
    <subcellularLocation>
        <location evidence="2">Secreted</location>
    </subcellularLocation>
</comment>
<evidence type="ECO:0000256" key="11">
    <source>
        <dbReference type="ARBA" id="ARBA00023049"/>
    </source>
</evidence>
<dbReference type="PRINTS" id="PR00765">
    <property type="entry name" value="CRBOXYPTASEA"/>
</dbReference>
<sequence>MSIQGFQKWNMSNPVIHGSLRRQSTKGFQKWNMLNPVIHGSLRCQSRAFKNGICQIRLFTAVYDVNPGLSKMEYVKSGYSRQCTTSIPGAFKNGICQIRLITAVYDVNPGTFKNGIFMSNPTNKNLRMFRFLAFGIFVSLVLAMPKSKMSYEGHQVVKVLPRRSDDVTSVLDIVKNLNLDTWNVPKTLNQTVDVHVTPDKVSQFMNEIKSLGLEVHVWIDNLQRLIDEEHHDNNRRKRASTFHIGAYHYASDINSFLDYVASVSSRTQVFSMGHSYEGRDMKYVKISSGQASKAVYLDGGIHAREWISVSTMVYIIYQLALNPNNDAAVDALLAKFDFYILPVVNPDGYEYSIHHERLWRKNRRPNSHSSCVGVDLNRNFGFQWNPDNGGSRDPCNEIYAGEQSMTEPEIVNVAKFMDSHSNIIAYLNVHSYGQYWLYPWGFTSRMPSDYRDLDNMGRAASNAIYQKHHARYTVGEDTVVLYAAAGGADDYAKGHAGIKYSYTVELRDTGRYGFVLSPSYIIPVGEEILEGVKAFANGIIAKEGL</sequence>
<evidence type="ECO:0000256" key="9">
    <source>
        <dbReference type="ARBA" id="ARBA00022801"/>
    </source>
</evidence>
<dbReference type="PROSITE" id="PS52035">
    <property type="entry name" value="PEPTIDASE_M14"/>
    <property type="match status" value="1"/>
</dbReference>
<keyword evidence="18" id="KW-1185">Reference proteome</keyword>
<evidence type="ECO:0000256" key="8">
    <source>
        <dbReference type="ARBA" id="ARBA00022729"/>
    </source>
</evidence>
<comment type="cofactor">
    <cofactor evidence="1">
        <name>Zn(2+)</name>
        <dbReference type="ChEBI" id="CHEBI:29105"/>
    </cofactor>
</comment>
<dbReference type="Gene3D" id="3.40.630.10">
    <property type="entry name" value="Zn peptidases"/>
    <property type="match status" value="1"/>
</dbReference>
<dbReference type="InterPro" id="IPR000834">
    <property type="entry name" value="Peptidase_M14"/>
</dbReference>
<dbReference type="GO" id="GO:0008270">
    <property type="term" value="F:zinc ion binding"/>
    <property type="evidence" value="ECO:0007669"/>
    <property type="project" value="InterPro"/>
</dbReference>
<feature type="domain" description="Peptidase M14" evidence="16">
    <location>
        <begin position="246"/>
        <end position="539"/>
    </location>
</feature>
<comment type="similarity">
    <text evidence="3 14">Belongs to the peptidase M14 family.</text>
</comment>
<keyword evidence="4" id="KW-0964">Secreted</keyword>
<dbReference type="GO" id="GO:0005615">
    <property type="term" value="C:extracellular space"/>
    <property type="evidence" value="ECO:0007669"/>
    <property type="project" value="TreeGrafter"/>
</dbReference>
<evidence type="ECO:0000259" key="16">
    <source>
        <dbReference type="PROSITE" id="PS52035"/>
    </source>
</evidence>
<dbReference type="EMBL" id="VSWD01000012">
    <property type="protein sequence ID" value="KAK3086539.1"/>
    <property type="molecule type" value="Genomic_DNA"/>
</dbReference>
<reference evidence="17" key="1">
    <citation type="submission" date="2019-08" db="EMBL/GenBank/DDBJ databases">
        <title>The improved chromosome-level genome for the pearl oyster Pinctada fucata martensii using PacBio sequencing and Hi-C.</title>
        <authorList>
            <person name="Zheng Z."/>
        </authorList>
    </citation>
    <scope>NUCLEOTIDE SEQUENCE</scope>
    <source>
        <strain evidence="17">ZZ-2019</strain>
        <tissue evidence="17">Adductor muscle</tissue>
    </source>
</reference>
<evidence type="ECO:0000313" key="18">
    <source>
        <dbReference type="Proteomes" id="UP001186944"/>
    </source>
</evidence>
<evidence type="ECO:0000313" key="17">
    <source>
        <dbReference type="EMBL" id="KAK3086539.1"/>
    </source>
</evidence>
<evidence type="ECO:0000256" key="7">
    <source>
        <dbReference type="ARBA" id="ARBA00022723"/>
    </source>
</evidence>
<proteinExistence type="inferred from homology"/>
<keyword evidence="9" id="KW-0378">Hydrolase</keyword>
<keyword evidence="5" id="KW-0121">Carboxypeptidase</keyword>
<accession>A0AA88XZZ2</accession>